<organism evidence="2 3">
    <name type="scientific">Mucor circinelloides f. lusitanicus</name>
    <name type="common">Mucor racemosus var. lusitanicus</name>
    <dbReference type="NCBI Taxonomy" id="29924"/>
    <lineage>
        <taxon>Eukaryota</taxon>
        <taxon>Fungi</taxon>
        <taxon>Fungi incertae sedis</taxon>
        <taxon>Mucoromycota</taxon>
        <taxon>Mucoromycotina</taxon>
        <taxon>Mucoromycetes</taxon>
        <taxon>Mucorales</taxon>
        <taxon>Mucorineae</taxon>
        <taxon>Mucoraceae</taxon>
        <taxon>Mucor</taxon>
    </lineage>
</organism>
<feature type="compositionally biased region" description="Polar residues" evidence="1">
    <location>
        <begin position="182"/>
        <end position="192"/>
    </location>
</feature>
<evidence type="ECO:0000313" key="3">
    <source>
        <dbReference type="Proteomes" id="UP000469890"/>
    </source>
</evidence>
<accession>A0A8H4BSL5</accession>
<protein>
    <recommendedName>
        <fullName evidence="4">No apical meristem-associated C-terminal domain-containing protein</fullName>
    </recommendedName>
</protein>
<gene>
    <name evidence="2" type="ORF">FB192DRAFT_1442115</name>
</gene>
<reference evidence="2 3" key="1">
    <citation type="submission" date="2019-09" db="EMBL/GenBank/DDBJ databases">
        <authorList>
            <consortium name="DOE Joint Genome Institute"/>
            <person name="Mondo S.J."/>
            <person name="Navarro-Mendoza M.I."/>
            <person name="Perez-Arques C."/>
            <person name="Panchal S."/>
            <person name="Nicolas F.E."/>
            <person name="Ganguly P."/>
            <person name="Pangilinan J."/>
            <person name="Grigoriev I."/>
            <person name="Heitman J."/>
            <person name="Sanya K."/>
            <person name="Garre V."/>
        </authorList>
    </citation>
    <scope>NUCLEOTIDE SEQUENCE [LARGE SCALE GENOMIC DNA]</scope>
    <source>
        <strain evidence="2 3">MU402</strain>
    </source>
</reference>
<dbReference type="EMBL" id="JAAECE010000001">
    <property type="protein sequence ID" value="KAF1806726.1"/>
    <property type="molecule type" value="Genomic_DNA"/>
</dbReference>
<feature type="region of interest" description="Disordered" evidence="1">
    <location>
        <begin position="1"/>
        <end position="61"/>
    </location>
</feature>
<name>A0A8H4BSL5_MUCCL</name>
<dbReference type="AlphaFoldDB" id="A0A8H4BSL5"/>
<evidence type="ECO:0008006" key="4">
    <source>
        <dbReference type="Google" id="ProtNLM"/>
    </source>
</evidence>
<comment type="caution">
    <text evidence="2">The sequence shown here is derived from an EMBL/GenBank/DDBJ whole genome shotgun (WGS) entry which is preliminary data.</text>
</comment>
<sequence length="314" mass="34728">MAKSGVTKKSTGSVKKIAPRSTARQAKASSQSKKGKGKEKEANQEATKYINWNQKDQGTDGLTPIDGTVVPGSKVGVINAAVAHFKDKGVAVKTSVIKQRLHLIFTEFYPKAYEMCMGTGGGAKGHSDKPGNQEFEDDLNEVCPRFREMKEIMGSRKTGNPFEFHPSLLEDSDDEVERRQQLQHQDNSTDYGTTDDERQDSPASTSHAGDNGDGDDPSANPSIGNVNDISLTSAASSTKRKRVYSNVDEAIREEARQSNREFIAILTGERKKEVALAERYSRLDFTYKRNKNICQMHVDAYMKSIEGKEVPDEE</sequence>
<feature type="compositionally biased region" description="Polar residues" evidence="1">
    <location>
        <begin position="219"/>
        <end position="237"/>
    </location>
</feature>
<evidence type="ECO:0000313" key="2">
    <source>
        <dbReference type="EMBL" id="KAF1806726.1"/>
    </source>
</evidence>
<dbReference type="Proteomes" id="UP000469890">
    <property type="component" value="Unassembled WGS sequence"/>
</dbReference>
<feature type="region of interest" description="Disordered" evidence="1">
    <location>
        <begin position="153"/>
        <end position="244"/>
    </location>
</feature>
<proteinExistence type="predicted"/>
<evidence type="ECO:0000256" key="1">
    <source>
        <dbReference type="SAM" id="MobiDB-lite"/>
    </source>
</evidence>